<dbReference type="SUPFAM" id="SSF141868">
    <property type="entry name" value="EAL domain-like"/>
    <property type="match status" value="1"/>
</dbReference>
<dbReference type="Gene3D" id="3.20.20.450">
    <property type="entry name" value="EAL domain"/>
    <property type="match status" value="1"/>
</dbReference>
<comment type="caution">
    <text evidence="5">The sequence shown here is derived from an EMBL/GenBank/DDBJ whole genome shotgun (WGS) entry which is preliminary data.</text>
</comment>
<name>A0AAE3N186_9HYPH</name>
<proteinExistence type="predicted"/>
<dbReference type="CDD" id="cd01949">
    <property type="entry name" value="GGDEF"/>
    <property type="match status" value="1"/>
</dbReference>
<dbReference type="InterPro" id="IPR029787">
    <property type="entry name" value="Nucleotide_cyclase"/>
</dbReference>
<dbReference type="InterPro" id="IPR035965">
    <property type="entry name" value="PAS-like_dom_sf"/>
</dbReference>
<organism evidence="5 6">
    <name type="scientific">Ectorhizobium quercum</name>
    <dbReference type="NCBI Taxonomy" id="2965071"/>
    <lineage>
        <taxon>Bacteria</taxon>
        <taxon>Pseudomonadati</taxon>
        <taxon>Pseudomonadota</taxon>
        <taxon>Alphaproteobacteria</taxon>
        <taxon>Hyphomicrobiales</taxon>
        <taxon>Rhizobiaceae</taxon>
        <taxon>Ectorhizobium</taxon>
    </lineage>
</organism>
<dbReference type="Pfam" id="PF00563">
    <property type="entry name" value="EAL"/>
    <property type="match status" value="1"/>
</dbReference>
<gene>
    <name evidence="5" type="ORF">NOF55_11950</name>
</gene>
<feature type="domain" description="EAL" evidence="3">
    <location>
        <begin position="596"/>
        <end position="847"/>
    </location>
</feature>
<dbReference type="PROSITE" id="PS50113">
    <property type="entry name" value="PAC"/>
    <property type="match status" value="2"/>
</dbReference>
<dbReference type="RefSeq" id="WP_306411586.1">
    <property type="nucleotide sequence ID" value="NZ_JANFPI010000003.1"/>
</dbReference>
<dbReference type="FunFam" id="3.30.70.270:FF:000001">
    <property type="entry name" value="Diguanylate cyclase domain protein"/>
    <property type="match status" value="1"/>
</dbReference>
<evidence type="ECO:0000259" key="3">
    <source>
        <dbReference type="PROSITE" id="PS50883"/>
    </source>
</evidence>
<keyword evidence="6" id="KW-1185">Reference proteome</keyword>
<dbReference type="InterPro" id="IPR000160">
    <property type="entry name" value="GGDEF_dom"/>
</dbReference>
<dbReference type="SUPFAM" id="SSF55785">
    <property type="entry name" value="PYP-like sensor domain (PAS domain)"/>
    <property type="match status" value="2"/>
</dbReference>
<dbReference type="InterPro" id="IPR001633">
    <property type="entry name" value="EAL_dom"/>
</dbReference>
<evidence type="ECO:0000256" key="1">
    <source>
        <dbReference type="SAM" id="Coils"/>
    </source>
</evidence>
<dbReference type="Pfam" id="PF00990">
    <property type="entry name" value="GGDEF"/>
    <property type="match status" value="1"/>
</dbReference>
<dbReference type="SMART" id="SM00052">
    <property type="entry name" value="EAL"/>
    <property type="match status" value="1"/>
</dbReference>
<dbReference type="NCBIfam" id="TIGR00229">
    <property type="entry name" value="sensory_box"/>
    <property type="match status" value="1"/>
</dbReference>
<dbReference type="Gene3D" id="3.30.70.270">
    <property type="match status" value="1"/>
</dbReference>
<dbReference type="InterPro" id="IPR000700">
    <property type="entry name" value="PAS-assoc_C"/>
</dbReference>
<dbReference type="PANTHER" id="PTHR44757">
    <property type="entry name" value="DIGUANYLATE CYCLASE DGCP"/>
    <property type="match status" value="1"/>
</dbReference>
<dbReference type="InterPro" id="IPR052155">
    <property type="entry name" value="Biofilm_reg_signaling"/>
</dbReference>
<dbReference type="InterPro" id="IPR035919">
    <property type="entry name" value="EAL_sf"/>
</dbReference>
<feature type="coiled-coil region" evidence="1">
    <location>
        <begin position="401"/>
        <end position="428"/>
    </location>
</feature>
<keyword evidence="1" id="KW-0175">Coiled coil</keyword>
<sequence length="854" mass="95162">MEAGLHTTTIFAALENTSSESRMPAQADDLACLPFAAALLASDGNIVASNALFRQEWCAAAPGAANIAEIVADEDLSLFAAAIVAFMRNEASGPATLELRFSTAPAGLRKGLAALVPHAETGVGRPLFLLQIAALDVQSAREEALAALEERWRNALTASKLGVWDHDLRSNVFNFSDLWLQIRGVTSPDEVIHNHSSWIEQIHPDDREATRHAVERQNRGDPDYSVVRYRVRHKDGHWIWIECRGMCVEWDENGNPARTTGTDADVTSRKDWEDNMTAMSQRLHLALEVSRIGVFEANFANGETTWDDRMYSIYGVPPGTEIRVGTVWESMLHPQDRERVFRKVNQHLDSLLPFFDEFRIVRKDGSIGHIRSRALPFVDPVTGRGKIIGANWDVSEDVEMQKQLRQARDLAEARNAELEAARASIEYNALHDHLTGLPNRRYLDRILDDAGENGDLSILHIDLDRFKQINDTQGHSVGDAMLRHVAGVLARCVDTDDFIARIGGDEFVVIAQTANRHRNLVSLASRIIDELRKPVTVDGHTCRIGASIGIASRRETGQDAHALLQNADIALYHAKNRGRNRYEVFSSCMQEEIVNAKKLSDEILRALDHNEFVPYYQFQFDARTLDICGAETLARWQHPEHGILTPDRFLSIAEDLDAVSTIDARILERALADFRDWERAGLGIPKVSVNVSARRLHDPALHHTVRQLGIKPATVAFELLESVFLDNFDTVVADNLRNLKELGIDIEIDDFGSGHASIVSLVKLSPATLKIDRELIMPLQDSPEQRRLVGSIIDIGRSLNIRVVAEGVETARHIRILRDLGCDALQGYALARPMPATAIAGFIGSARWRTADRD</sequence>
<dbReference type="SMART" id="SM00267">
    <property type="entry name" value="GGDEF"/>
    <property type="match status" value="1"/>
</dbReference>
<dbReference type="EMBL" id="JANFPI010000003">
    <property type="protein sequence ID" value="MCX8997814.1"/>
    <property type="molecule type" value="Genomic_DNA"/>
</dbReference>
<feature type="domain" description="GGDEF" evidence="4">
    <location>
        <begin position="454"/>
        <end position="587"/>
    </location>
</feature>
<dbReference type="SUPFAM" id="SSF55073">
    <property type="entry name" value="Nucleotide cyclase"/>
    <property type="match status" value="1"/>
</dbReference>
<dbReference type="Proteomes" id="UP001208771">
    <property type="component" value="Unassembled WGS sequence"/>
</dbReference>
<feature type="domain" description="PAC" evidence="2">
    <location>
        <begin position="354"/>
        <end position="406"/>
    </location>
</feature>
<dbReference type="Gene3D" id="3.30.450.20">
    <property type="entry name" value="PAS domain"/>
    <property type="match status" value="2"/>
</dbReference>
<evidence type="ECO:0000259" key="4">
    <source>
        <dbReference type="PROSITE" id="PS50887"/>
    </source>
</evidence>
<dbReference type="NCBIfam" id="TIGR00254">
    <property type="entry name" value="GGDEF"/>
    <property type="match status" value="1"/>
</dbReference>
<dbReference type="SMART" id="SM00086">
    <property type="entry name" value="PAC"/>
    <property type="match status" value="2"/>
</dbReference>
<feature type="domain" description="PAC" evidence="2">
    <location>
        <begin position="225"/>
        <end position="278"/>
    </location>
</feature>
<accession>A0AAE3N186</accession>
<dbReference type="PANTHER" id="PTHR44757:SF2">
    <property type="entry name" value="BIOFILM ARCHITECTURE MAINTENANCE PROTEIN MBAA"/>
    <property type="match status" value="1"/>
</dbReference>
<dbReference type="GO" id="GO:0003824">
    <property type="term" value="F:catalytic activity"/>
    <property type="evidence" value="ECO:0007669"/>
    <property type="project" value="UniProtKB-ARBA"/>
</dbReference>
<dbReference type="CDD" id="cd00130">
    <property type="entry name" value="PAS"/>
    <property type="match status" value="2"/>
</dbReference>
<evidence type="ECO:0000313" key="5">
    <source>
        <dbReference type="EMBL" id="MCX8997814.1"/>
    </source>
</evidence>
<reference evidence="5" key="1">
    <citation type="submission" date="2022-07" db="EMBL/GenBank/DDBJ databases">
        <title>Ectorhizobium quercum gen.nov., sp. nov.</title>
        <authorList>
            <person name="Ma T."/>
            <person name="Li Y."/>
        </authorList>
    </citation>
    <scope>NUCLEOTIDE SEQUENCE</scope>
    <source>
        <strain evidence="5">BDR2-2</strain>
    </source>
</reference>
<dbReference type="CDD" id="cd01948">
    <property type="entry name" value="EAL"/>
    <property type="match status" value="1"/>
</dbReference>
<dbReference type="AlphaFoldDB" id="A0AAE3N186"/>
<dbReference type="InterPro" id="IPR001610">
    <property type="entry name" value="PAC"/>
</dbReference>
<evidence type="ECO:0000259" key="2">
    <source>
        <dbReference type="PROSITE" id="PS50113"/>
    </source>
</evidence>
<dbReference type="PROSITE" id="PS50883">
    <property type="entry name" value="EAL"/>
    <property type="match status" value="1"/>
</dbReference>
<dbReference type="InterPro" id="IPR043128">
    <property type="entry name" value="Rev_trsase/Diguanyl_cyclase"/>
</dbReference>
<protein>
    <submittedName>
        <fullName evidence="5">EAL domain-containing protein</fullName>
    </submittedName>
</protein>
<dbReference type="PROSITE" id="PS50887">
    <property type="entry name" value="GGDEF"/>
    <property type="match status" value="1"/>
</dbReference>
<dbReference type="InterPro" id="IPR000014">
    <property type="entry name" value="PAS"/>
</dbReference>
<dbReference type="SMART" id="SM00091">
    <property type="entry name" value="PAS"/>
    <property type="match status" value="2"/>
</dbReference>
<evidence type="ECO:0000313" key="6">
    <source>
        <dbReference type="Proteomes" id="UP001208771"/>
    </source>
</evidence>
<dbReference type="Pfam" id="PF08447">
    <property type="entry name" value="PAS_3"/>
    <property type="match status" value="2"/>
</dbReference>
<dbReference type="InterPro" id="IPR013655">
    <property type="entry name" value="PAS_fold_3"/>
</dbReference>